<name>A0A8J3P5M1_9ACTN</name>
<dbReference type="AlphaFoldDB" id="A0A8J3P5M1"/>
<keyword evidence="2" id="KW-1185">Reference proteome</keyword>
<comment type="caution">
    <text evidence="1">The sequence shown here is derived from an EMBL/GenBank/DDBJ whole genome shotgun (WGS) entry which is preliminary data.</text>
</comment>
<accession>A0A8J3P5M1</accession>
<dbReference type="InterPro" id="IPR011047">
    <property type="entry name" value="Quinoprotein_ADH-like_sf"/>
</dbReference>
<proteinExistence type="predicted"/>
<reference evidence="1 2" key="1">
    <citation type="submission" date="2021-01" db="EMBL/GenBank/DDBJ databases">
        <title>Whole genome shotgun sequence of Catellatospora coxensis NBRC 107359.</title>
        <authorList>
            <person name="Komaki H."/>
            <person name="Tamura T."/>
        </authorList>
    </citation>
    <scope>NUCLEOTIDE SEQUENCE [LARGE SCALE GENOMIC DNA]</scope>
    <source>
        <strain evidence="1 2">NBRC 107359</strain>
    </source>
</reference>
<gene>
    <name evidence="1" type="ORF">Cco03nite_15610</name>
</gene>
<protein>
    <submittedName>
        <fullName evidence="1">Uncharacterized protein</fullName>
    </submittedName>
</protein>
<dbReference type="Proteomes" id="UP000630887">
    <property type="component" value="Unassembled WGS sequence"/>
</dbReference>
<sequence length="439" mass="46596">MEPEIIELGDTWTATEAHPGRARPPRLLRPVAAAVALLLTGALGAAAPVTPLLTQVAELTLDGADGVLPGAVDPVRDLVLVHGGAGLSAYELADGSLRWRLPPSSGRGRGVQVTSQASDVLLVNEDFPDGGTSSSAVDVRTGAVRWTTGQYVWALGEYALESPPVEVRAEPESSGGGSPLREPMTMTVRELSTGRVRWVLRGAPFAAIDETAPEAWSVDERGEFTVHDLRDGRLLRTGRVAFPPGSPEMAAVYGGMLVLSARLPTGQYLETRYDTRTLRELSVTSSPLRFPCGGHLCEVGDVGGVRTPLAVLDRDTLAVRHRLEPNMNLLPSAQGAITVQMAGEGSLGANADRLIDLADGTTLLDLTGWGAQLAFDGSLDALLMRRVPDGVQVARIEDGRVRLLGTLPASLQRCFHTRQRIACVYDGDRLGVWSVAATA</sequence>
<organism evidence="1 2">
    <name type="scientific">Catellatospora coxensis</name>
    <dbReference type="NCBI Taxonomy" id="310354"/>
    <lineage>
        <taxon>Bacteria</taxon>
        <taxon>Bacillati</taxon>
        <taxon>Actinomycetota</taxon>
        <taxon>Actinomycetes</taxon>
        <taxon>Micromonosporales</taxon>
        <taxon>Micromonosporaceae</taxon>
        <taxon>Catellatospora</taxon>
    </lineage>
</organism>
<dbReference type="SUPFAM" id="SSF50998">
    <property type="entry name" value="Quinoprotein alcohol dehydrogenase-like"/>
    <property type="match status" value="1"/>
</dbReference>
<dbReference type="InterPro" id="IPR015943">
    <property type="entry name" value="WD40/YVTN_repeat-like_dom_sf"/>
</dbReference>
<evidence type="ECO:0000313" key="1">
    <source>
        <dbReference type="EMBL" id="GIG04861.1"/>
    </source>
</evidence>
<dbReference type="Gene3D" id="2.130.10.10">
    <property type="entry name" value="YVTN repeat-like/Quinoprotein amine dehydrogenase"/>
    <property type="match status" value="1"/>
</dbReference>
<dbReference type="EMBL" id="BONI01000009">
    <property type="protein sequence ID" value="GIG04861.1"/>
    <property type="molecule type" value="Genomic_DNA"/>
</dbReference>
<evidence type="ECO:0000313" key="2">
    <source>
        <dbReference type="Proteomes" id="UP000630887"/>
    </source>
</evidence>